<sequence>MILPISPHPHHPITPLPTPYTLHPTPHTLLCSGGLSW</sequence>
<evidence type="ECO:0000313" key="1">
    <source>
        <dbReference type="EMBL" id="ELP52511.1"/>
    </source>
</evidence>
<organism evidence="1 2">
    <name type="scientific">Microcystis aeruginosa TAIHU98</name>
    <dbReference type="NCBI Taxonomy" id="1134457"/>
    <lineage>
        <taxon>Bacteria</taxon>
        <taxon>Bacillati</taxon>
        <taxon>Cyanobacteriota</taxon>
        <taxon>Cyanophyceae</taxon>
        <taxon>Oscillatoriophycideae</taxon>
        <taxon>Chroococcales</taxon>
        <taxon>Microcystaceae</taxon>
        <taxon>Microcystis</taxon>
    </lineage>
</organism>
<accession>L7E0W2</accession>
<dbReference type="Proteomes" id="UP000010932">
    <property type="component" value="Unassembled WGS sequence"/>
</dbReference>
<reference evidence="1 2" key="1">
    <citation type="journal article" date="2013" name="Genome Announc.">
        <title>Whole-Genome Sequence of Microcystis aeruginosa TAIHU98, a Nontoxic Bloom-Forming Strain Isolated from Taihu Lake, China.</title>
        <authorList>
            <person name="Yang C."/>
            <person name="Zhang W."/>
            <person name="Ren M."/>
            <person name="Song L."/>
            <person name="Li T."/>
            <person name="Zhao J."/>
        </authorList>
    </citation>
    <scope>NUCLEOTIDE SEQUENCE [LARGE SCALE GENOMIC DNA]</scope>
    <source>
        <strain evidence="1 2">TAIHU98</strain>
    </source>
</reference>
<gene>
    <name evidence="1" type="ORF">O53_4236</name>
</gene>
<dbReference type="EMBL" id="ANKQ01000003">
    <property type="protein sequence ID" value="ELP52511.1"/>
    <property type="molecule type" value="Genomic_DNA"/>
</dbReference>
<name>L7E0W2_MICAE</name>
<evidence type="ECO:0000313" key="2">
    <source>
        <dbReference type="Proteomes" id="UP000010932"/>
    </source>
</evidence>
<protein>
    <submittedName>
        <fullName evidence="1">Uncharacterized protein</fullName>
    </submittedName>
</protein>
<proteinExistence type="predicted"/>
<comment type="caution">
    <text evidence="1">The sequence shown here is derived from an EMBL/GenBank/DDBJ whole genome shotgun (WGS) entry which is preliminary data.</text>
</comment>
<dbReference type="AlphaFoldDB" id="L7E0W2"/>